<accession>A0A7W0CTX7</accession>
<dbReference type="HAMAP" id="MF_00108">
    <property type="entry name" value="IspD"/>
    <property type="match status" value="1"/>
</dbReference>
<dbReference type="PROSITE" id="PS00061">
    <property type="entry name" value="ADH_SHORT"/>
    <property type="match status" value="1"/>
</dbReference>
<evidence type="ECO:0000313" key="6">
    <source>
        <dbReference type="Proteomes" id="UP000530928"/>
    </source>
</evidence>
<dbReference type="InterPro" id="IPR012115">
    <property type="entry name" value="CDP-ribitol_syn"/>
</dbReference>
<dbReference type="AlphaFoldDB" id="A0A7W0CTX7"/>
<comment type="caution">
    <text evidence="5">The sequence shown here is derived from an EMBL/GenBank/DDBJ whole genome shotgun (WGS) entry which is preliminary data.</text>
</comment>
<keyword evidence="4" id="KW-0414">Isoprene biosynthesis</keyword>
<feature type="site" description="Transition state stabilizer" evidence="4">
    <location>
        <position position="18"/>
    </location>
</feature>
<evidence type="ECO:0000256" key="1">
    <source>
        <dbReference type="ARBA" id="ARBA00006484"/>
    </source>
</evidence>
<dbReference type="InterPro" id="IPR050088">
    <property type="entry name" value="IspD/TarI_cytidylyltransf_bact"/>
</dbReference>
<sequence length="474" mass="51245">MENTRNVAVVLAGGVGQRVGLNTPKQLLKIAGQTVLEHTLRVFESHADIHEIVLMMAPGFLDEATVLVDRNRFGKVRAILEGGASRAETTWRAIQAIEGDGCRLLFHDAVRPLVESRIISECVTALDSYGAVDVAIPSSDTIVVAASSPRGEIVRDIPDRTRLRRGQTPQCFRLEVIREAYRRALADPEFSRQPPTDDCGVVLRYLPDVPIYIVPGSERNLKITYPVDIDIADKLFRLGAATVPAPGPDVHAARLAGRCMVVFGGSYGIGADVSRMAREHGAEVFSFSRSTTGTDIQRAESVEEALGQVYARTGAIDYVVNTAAVLHMGRLAVTEQSTIAETVGINLLGPINIARAAHQYLAKTGGHLLFYTSSSYTRGRADYSLYSSTKAAAVNLTQALADEWALDGIQVNCVNPERTATPMRSRAFGEEPPGTLLSSEAVARYSLDVLVSDLTGQIIDVRLDRDQPLPVPAG</sequence>
<dbReference type="RefSeq" id="WP_312895044.1">
    <property type="nucleotide sequence ID" value="NZ_BAABAM010000010.1"/>
</dbReference>
<dbReference type="Pfam" id="PF01128">
    <property type="entry name" value="IspD"/>
    <property type="match status" value="1"/>
</dbReference>
<dbReference type="CDD" id="cd02516">
    <property type="entry name" value="CDP-ME_synthetase"/>
    <property type="match status" value="1"/>
</dbReference>
<keyword evidence="2 4" id="KW-0808">Transferase</keyword>
<comment type="function">
    <text evidence="4">Catalyzes the formation of 4-diphosphocytidyl-2-C-methyl-D-erythritol from CTP and 2-C-methyl-D-erythritol 4-phosphate (MEP).</text>
</comment>
<dbReference type="EMBL" id="JACDUR010000010">
    <property type="protein sequence ID" value="MBA2897286.1"/>
    <property type="molecule type" value="Genomic_DNA"/>
</dbReference>
<proteinExistence type="inferred from homology"/>
<dbReference type="CDD" id="cd05233">
    <property type="entry name" value="SDR_c"/>
    <property type="match status" value="1"/>
</dbReference>
<dbReference type="PIRSF" id="PIRSF036586">
    <property type="entry name" value="CDP-ribitol_syn"/>
    <property type="match status" value="1"/>
</dbReference>
<feature type="site" description="Positions MEP for the nucleophilic attack" evidence="4">
    <location>
        <position position="222"/>
    </location>
</feature>
<dbReference type="Proteomes" id="UP000530928">
    <property type="component" value="Unassembled WGS sequence"/>
</dbReference>
<evidence type="ECO:0000256" key="3">
    <source>
        <dbReference type="ARBA" id="ARBA00022695"/>
    </source>
</evidence>
<dbReference type="Pfam" id="PF13561">
    <property type="entry name" value="adh_short_C2"/>
    <property type="match status" value="1"/>
</dbReference>
<dbReference type="InterPro" id="IPR029044">
    <property type="entry name" value="Nucleotide-diphossugar_trans"/>
</dbReference>
<dbReference type="PANTHER" id="PTHR32125">
    <property type="entry name" value="2-C-METHYL-D-ERYTHRITOL 4-PHOSPHATE CYTIDYLYLTRANSFERASE, CHLOROPLASTIC"/>
    <property type="match status" value="1"/>
</dbReference>
<evidence type="ECO:0000313" key="5">
    <source>
        <dbReference type="EMBL" id="MBA2897286.1"/>
    </source>
</evidence>
<feature type="site" description="Transition state stabilizer" evidence="4">
    <location>
        <position position="25"/>
    </location>
</feature>
<keyword evidence="6" id="KW-1185">Reference proteome</keyword>
<dbReference type="Gene3D" id="3.90.550.10">
    <property type="entry name" value="Spore Coat Polysaccharide Biosynthesis Protein SpsA, Chain A"/>
    <property type="match status" value="1"/>
</dbReference>
<comment type="similarity">
    <text evidence="4">Belongs to the IspD/TarI cytidylyltransferase family. IspD subfamily.</text>
</comment>
<organism evidence="5 6">
    <name type="scientific">Nonomuraea soli</name>
    <dbReference type="NCBI Taxonomy" id="1032476"/>
    <lineage>
        <taxon>Bacteria</taxon>
        <taxon>Bacillati</taxon>
        <taxon>Actinomycetota</taxon>
        <taxon>Actinomycetes</taxon>
        <taxon>Streptosporangiales</taxon>
        <taxon>Streptosporangiaceae</taxon>
        <taxon>Nonomuraea</taxon>
    </lineage>
</organism>
<dbReference type="UniPathway" id="UPA00056">
    <property type="reaction ID" value="UER00093"/>
</dbReference>
<dbReference type="EC" id="2.7.7.60" evidence="4"/>
<dbReference type="SUPFAM" id="SSF51735">
    <property type="entry name" value="NAD(P)-binding Rossmann-fold domains"/>
    <property type="match status" value="1"/>
</dbReference>
<dbReference type="GO" id="GO:0050518">
    <property type="term" value="F:2-C-methyl-D-erythritol 4-phosphate cytidylyltransferase activity"/>
    <property type="evidence" value="ECO:0007669"/>
    <property type="project" value="UniProtKB-UniRule"/>
</dbReference>
<evidence type="ECO:0000256" key="2">
    <source>
        <dbReference type="ARBA" id="ARBA00022679"/>
    </source>
</evidence>
<dbReference type="InterPro" id="IPR034683">
    <property type="entry name" value="IspD/TarI"/>
</dbReference>
<dbReference type="InterPro" id="IPR036291">
    <property type="entry name" value="NAD(P)-bd_dom_sf"/>
</dbReference>
<protein>
    <recommendedName>
        <fullName evidence="4">2-C-methyl-D-erythritol 4-phosphate cytidylyltransferase</fullName>
        <ecNumber evidence="4">2.7.7.60</ecNumber>
    </recommendedName>
    <alternativeName>
        <fullName evidence="4">4-diphosphocytidyl-2C-methyl-D-erythritol synthase</fullName>
    </alternativeName>
    <alternativeName>
        <fullName evidence="4">MEP cytidylyltransferase</fullName>
        <shortName evidence="4">MCT</shortName>
    </alternativeName>
</protein>
<comment type="pathway">
    <text evidence="4">Isoprenoid biosynthesis; isopentenyl diphosphate biosynthesis via DXP pathway; isopentenyl diphosphate from 1-deoxy-D-xylulose 5-phosphate: step 2/6.</text>
</comment>
<comment type="catalytic activity">
    <reaction evidence="4">
        <text>2-C-methyl-D-erythritol 4-phosphate + CTP + H(+) = 4-CDP-2-C-methyl-D-erythritol + diphosphate</text>
        <dbReference type="Rhea" id="RHEA:13429"/>
        <dbReference type="ChEBI" id="CHEBI:15378"/>
        <dbReference type="ChEBI" id="CHEBI:33019"/>
        <dbReference type="ChEBI" id="CHEBI:37563"/>
        <dbReference type="ChEBI" id="CHEBI:57823"/>
        <dbReference type="ChEBI" id="CHEBI:58262"/>
        <dbReference type="EC" id="2.7.7.60"/>
    </reaction>
</comment>
<dbReference type="InterPro" id="IPR020904">
    <property type="entry name" value="Sc_DH/Rdtase_CS"/>
</dbReference>
<feature type="site" description="Positions MEP for the nucleophilic attack" evidence="4">
    <location>
        <position position="160"/>
    </location>
</feature>
<reference evidence="5 6" key="1">
    <citation type="submission" date="2020-07" db="EMBL/GenBank/DDBJ databases">
        <title>Genomic Encyclopedia of Type Strains, Phase IV (KMG-IV): sequencing the most valuable type-strain genomes for metagenomic binning, comparative biology and taxonomic classification.</title>
        <authorList>
            <person name="Goeker M."/>
        </authorList>
    </citation>
    <scope>NUCLEOTIDE SEQUENCE [LARGE SCALE GENOMIC DNA]</scope>
    <source>
        <strain evidence="5 6">DSM 45533</strain>
    </source>
</reference>
<dbReference type="PANTHER" id="PTHR32125:SF4">
    <property type="entry name" value="2-C-METHYL-D-ERYTHRITOL 4-PHOSPHATE CYTIDYLYLTRANSFERASE, CHLOROPLASTIC"/>
    <property type="match status" value="1"/>
</dbReference>
<evidence type="ECO:0000256" key="4">
    <source>
        <dbReference type="HAMAP-Rule" id="MF_00108"/>
    </source>
</evidence>
<dbReference type="PRINTS" id="PR00080">
    <property type="entry name" value="SDRFAMILY"/>
</dbReference>
<dbReference type="GO" id="GO:0019288">
    <property type="term" value="P:isopentenyl diphosphate biosynthetic process, methylerythritol 4-phosphate pathway"/>
    <property type="evidence" value="ECO:0007669"/>
    <property type="project" value="UniProtKB-UniRule"/>
</dbReference>
<gene>
    <name evidence="4" type="primary">ispD</name>
    <name evidence="5" type="ORF">HNR30_008682</name>
</gene>
<dbReference type="InterPro" id="IPR002347">
    <property type="entry name" value="SDR_fam"/>
</dbReference>
<dbReference type="InterPro" id="IPR001228">
    <property type="entry name" value="IspD"/>
</dbReference>
<dbReference type="Gene3D" id="3.40.50.720">
    <property type="entry name" value="NAD(P)-binding Rossmann-like Domain"/>
    <property type="match status" value="1"/>
</dbReference>
<keyword evidence="3 4" id="KW-0548">Nucleotidyltransferase</keyword>
<name>A0A7W0CTX7_9ACTN</name>
<dbReference type="PRINTS" id="PR00081">
    <property type="entry name" value="GDHRDH"/>
</dbReference>
<dbReference type="SUPFAM" id="SSF53448">
    <property type="entry name" value="Nucleotide-diphospho-sugar transferases"/>
    <property type="match status" value="1"/>
</dbReference>
<comment type="similarity">
    <text evidence="1">Belongs to the short-chain dehydrogenases/reductases (SDR) family.</text>
</comment>